<evidence type="ECO:0000256" key="2">
    <source>
        <dbReference type="ARBA" id="ARBA00023015"/>
    </source>
</evidence>
<dbReference type="EMBL" id="JARWAO010000002">
    <property type="protein sequence ID" value="MDR5895369.1"/>
    <property type="molecule type" value="Genomic_DNA"/>
</dbReference>
<dbReference type="Pfam" id="PF00126">
    <property type="entry name" value="HTH_1"/>
    <property type="match status" value="1"/>
</dbReference>
<name>A0ABU1GTL4_9GAMM</name>
<evidence type="ECO:0000313" key="7">
    <source>
        <dbReference type="Proteomes" id="UP001269375"/>
    </source>
</evidence>
<dbReference type="InterPro" id="IPR005119">
    <property type="entry name" value="LysR_subst-bd"/>
</dbReference>
<keyword evidence="4" id="KW-0804">Transcription</keyword>
<dbReference type="SUPFAM" id="SSF46785">
    <property type="entry name" value="Winged helix' DNA-binding domain"/>
    <property type="match status" value="1"/>
</dbReference>
<sequence>MQHWDRIEAFVIVVREGSFSRAASELGVSVSHVSRSISRLEQSLDVPLLYRTTRTLSLTDAGRIYFEHCHALFDGFKSATQAVQSLGSAPQGTLRVSAATTYGERFIAPLINEFKHAHPQLTVELHLSNRRVHLIEENFDIAIRLGALEDSSLVARQLARRNEFVVAHPGYIARYGYPTTPGDLRHHNCLIGSTRKWVFFEQGKRRDVTIDGDYRVNSGAALLDAVLEGFGIAQLPDYYVAPYLKTGELRAVLDEFRHPHTGVWAVFQGRQPLSPKVRLFLDHALERLPELSGDITDYET</sequence>
<keyword evidence="2" id="KW-0805">Transcription regulation</keyword>
<dbReference type="PANTHER" id="PTHR30537:SF10">
    <property type="entry name" value="TRANSCRIPTIONAL REGULATOR-RELATED"/>
    <property type="match status" value="1"/>
</dbReference>
<dbReference type="InterPro" id="IPR000847">
    <property type="entry name" value="LysR_HTH_N"/>
</dbReference>
<evidence type="ECO:0000313" key="6">
    <source>
        <dbReference type="EMBL" id="MDR5895369.1"/>
    </source>
</evidence>
<keyword evidence="3" id="KW-0238">DNA-binding</keyword>
<dbReference type="SUPFAM" id="SSF53850">
    <property type="entry name" value="Periplasmic binding protein-like II"/>
    <property type="match status" value="1"/>
</dbReference>
<comment type="similarity">
    <text evidence="1">Belongs to the LysR transcriptional regulatory family.</text>
</comment>
<keyword evidence="7" id="KW-1185">Reference proteome</keyword>
<dbReference type="Gene3D" id="3.40.190.290">
    <property type="match status" value="1"/>
</dbReference>
<dbReference type="Proteomes" id="UP001269375">
    <property type="component" value="Unassembled WGS sequence"/>
</dbReference>
<dbReference type="Gene3D" id="1.10.10.10">
    <property type="entry name" value="Winged helix-like DNA-binding domain superfamily/Winged helix DNA-binding domain"/>
    <property type="match status" value="1"/>
</dbReference>
<protein>
    <submittedName>
        <fullName evidence="6">LysR family transcriptional regulator</fullName>
    </submittedName>
</protein>
<dbReference type="InterPro" id="IPR058163">
    <property type="entry name" value="LysR-type_TF_proteobact-type"/>
</dbReference>
<dbReference type="PANTHER" id="PTHR30537">
    <property type="entry name" value="HTH-TYPE TRANSCRIPTIONAL REGULATOR"/>
    <property type="match status" value="1"/>
</dbReference>
<evidence type="ECO:0000256" key="4">
    <source>
        <dbReference type="ARBA" id="ARBA00023163"/>
    </source>
</evidence>
<comment type="caution">
    <text evidence="6">The sequence shown here is derived from an EMBL/GenBank/DDBJ whole genome shotgun (WGS) entry which is preliminary data.</text>
</comment>
<evidence type="ECO:0000256" key="3">
    <source>
        <dbReference type="ARBA" id="ARBA00023125"/>
    </source>
</evidence>
<gene>
    <name evidence="6" type="ORF">QC825_04670</name>
</gene>
<dbReference type="PROSITE" id="PS50931">
    <property type="entry name" value="HTH_LYSR"/>
    <property type="match status" value="1"/>
</dbReference>
<evidence type="ECO:0000259" key="5">
    <source>
        <dbReference type="PROSITE" id="PS50931"/>
    </source>
</evidence>
<feature type="domain" description="HTH lysR-type" evidence="5">
    <location>
        <begin position="1"/>
        <end position="59"/>
    </location>
</feature>
<proteinExistence type="inferred from homology"/>
<dbReference type="Pfam" id="PF03466">
    <property type="entry name" value="LysR_substrate"/>
    <property type="match status" value="1"/>
</dbReference>
<dbReference type="InterPro" id="IPR036388">
    <property type="entry name" value="WH-like_DNA-bd_sf"/>
</dbReference>
<evidence type="ECO:0000256" key="1">
    <source>
        <dbReference type="ARBA" id="ARBA00009437"/>
    </source>
</evidence>
<reference evidence="6 7" key="1">
    <citation type="submission" date="2023-04" db="EMBL/GenBank/DDBJ databases">
        <title>A long-awaited taxogenomic arrangement of the family Halomonadaceae.</title>
        <authorList>
            <person name="De La Haba R."/>
            <person name="Chuvochina M."/>
            <person name="Wittouck S."/>
            <person name="Arahal D.R."/>
            <person name="Sanchez-Porro C."/>
            <person name="Hugenholtz P."/>
            <person name="Ventosa A."/>
        </authorList>
    </citation>
    <scope>NUCLEOTIDE SEQUENCE [LARGE SCALE GENOMIC DNA]</scope>
    <source>
        <strain evidence="6 7">DSM 22428</strain>
    </source>
</reference>
<accession>A0ABU1GTL4</accession>
<dbReference type="RefSeq" id="WP_251591047.1">
    <property type="nucleotide sequence ID" value="NZ_JAMLJI010000001.1"/>
</dbReference>
<organism evidence="6 7">
    <name type="scientific">Larsenimonas suaedae</name>
    <dbReference type="NCBI Taxonomy" id="1851019"/>
    <lineage>
        <taxon>Bacteria</taxon>
        <taxon>Pseudomonadati</taxon>
        <taxon>Pseudomonadota</taxon>
        <taxon>Gammaproteobacteria</taxon>
        <taxon>Oceanospirillales</taxon>
        <taxon>Halomonadaceae</taxon>
        <taxon>Larsenimonas</taxon>
    </lineage>
</organism>
<dbReference type="InterPro" id="IPR036390">
    <property type="entry name" value="WH_DNA-bd_sf"/>
</dbReference>